<dbReference type="EMBL" id="CAXLJM020000016">
    <property type="protein sequence ID" value="CAL8083037.1"/>
    <property type="molecule type" value="Genomic_DNA"/>
</dbReference>
<evidence type="ECO:0000256" key="4">
    <source>
        <dbReference type="SAM" id="SignalP"/>
    </source>
</evidence>
<evidence type="ECO:0000313" key="7">
    <source>
        <dbReference type="EMBL" id="CAL8083037.1"/>
    </source>
</evidence>
<keyword evidence="1" id="KW-1015">Disulfide bond</keyword>
<organism evidence="7 8">
    <name type="scientific">Orchesella dallaii</name>
    <dbReference type="NCBI Taxonomy" id="48710"/>
    <lineage>
        <taxon>Eukaryota</taxon>
        <taxon>Metazoa</taxon>
        <taxon>Ecdysozoa</taxon>
        <taxon>Arthropoda</taxon>
        <taxon>Hexapoda</taxon>
        <taxon>Collembola</taxon>
        <taxon>Entomobryomorpha</taxon>
        <taxon>Entomobryoidea</taxon>
        <taxon>Orchesellidae</taxon>
        <taxon>Orchesellinae</taxon>
        <taxon>Orchesella</taxon>
    </lineage>
</organism>
<proteinExistence type="predicted"/>
<dbReference type="PRINTS" id="PR00722">
    <property type="entry name" value="CHYMOTRYPSIN"/>
</dbReference>
<feature type="chain" id="PRO_5047357054" evidence="4">
    <location>
        <begin position="19"/>
        <end position="578"/>
    </location>
</feature>
<sequence>MLKFLGLLVLFGGQLCFAKEYHKPEPQELQRYQTLRQKRLVYESFKPSALYTVPGYTGKEISEDDNEPPFLPSLECGDEFYNLTKGSFGTITSPNYPRRYHPDLQCEWILESAPGTVIEATFFDSVTQPWLFGFYDYIKVSLDGNWTQFNRFAGDINYKTPFTLISKGNRIVVRFITSSWLNFRGFSMFYVVRNRHRGDNSPQVNEFGSVLNNNVVAVCNTKPQSLPPQRDNDRLPQSGNNNIKIINGEVSVAHQYPFTVALLIDGQYFCSGTLLDDTNILTAAHCVAGAERIVAIFGLHNMTNPAERYYSRQIRLIEFPQTANHVFLHPHFNPDSGANDIAIVRVLQKVKLTGYVQPIYLPSIFSASNTFYGKDLKTVGWGQYDINSDGISTVLREGRARVISNHDCREEFRGAITGNSICTLTPYTSPSSEQEAKGNSTTSAPALLKYFGRSNITNENPDEVEASEPEAPNQPDYISPCFGDAGGPLFAEFKETADGSKESIKQECVDARPNGSTEDDDLKNQPACDKPKELSKKWYVLVGVVSFGTKVCGDEVPVAYTRVSAYLEWIAYVTGRHG</sequence>
<dbReference type="InterPro" id="IPR001254">
    <property type="entry name" value="Trypsin_dom"/>
</dbReference>
<feature type="domain" description="Peptidase S1" evidence="6">
    <location>
        <begin position="245"/>
        <end position="575"/>
    </location>
</feature>
<keyword evidence="4" id="KW-0732">Signal</keyword>
<dbReference type="CDD" id="cd00190">
    <property type="entry name" value="Tryp_SPc"/>
    <property type="match status" value="1"/>
</dbReference>
<gene>
    <name evidence="7" type="ORF">ODALV1_LOCUS5382</name>
</gene>
<evidence type="ECO:0000256" key="3">
    <source>
        <dbReference type="SAM" id="MobiDB-lite"/>
    </source>
</evidence>
<feature type="region of interest" description="Disordered" evidence="3">
    <location>
        <begin position="502"/>
        <end position="528"/>
    </location>
</feature>
<evidence type="ECO:0000259" key="5">
    <source>
        <dbReference type="PROSITE" id="PS01180"/>
    </source>
</evidence>
<dbReference type="PROSITE" id="PS01180">
    <property type="entry name" value="CUB"/>
    <property type="match status" value="1"/>
</dbReference>
<evidence type="ECO:0000259" key="6">
    <source>
        <dbReference type="PROSITE" id="PS50240"/>
    </source>
</evidence>
<dbReference type="Proteomes" id="UP001642540">
    <property type="component" value="Unassembled WGS sequence"/>
</dbReference>
<reference evidence="7 8" key="1">
    <citation type="submission" date="2024-08" db="EMBL/GenBank/DDBJ databases">
        <authorList>
            <person name="Cucini C."/>
            <person name="Frati F."/>
        </authorList>
    </citation>
    <scope>NUCLEOTIDE SEQUENCE [LARGE SCALE GENOMIC DNA]</scope>
</reference>
<dbReference type="InterPro" id="IPR009003">
    <property type="entry name" value="Peptidase_S1_PA"/>
</dbReference>
<dbReference type="InterPro" id="IPR035914">
    <property type="entry name" value="Sperma_CUB_dom_sf"/>
</dbReference>
<dbReference type="PROSITE" id="PS50240">
    <property type="entry name" value="TRYPSIN_DOM"/>
    <property type="match status" value="1"/>
</dbReference>
<dbReference type="PANTHER" id="PTHR24252">
    <property type="entry name" value="ACROSIN-RELATED"/>
    <property type="match status" value="1"/>
</dbReference>
<dbReference type="SMART" id="SM00042">
    <property type="entry name" value="CUB"/>
    <property type="match status" value="1"/>
</dbReference>
<comment type="caution">
    <text evidence="2">Lacks conserved residue(s) required for the propagation of feature annotation.</text>
</comment>
<accession>A0ABP1Q0L0</accession>
<protein>
    <submittedName>
        <fullName evidence="7">Uncharacterized protein</fullName>
    </submittedName>
</protein>
<name>A0ABP1Q0L0_9HEXA</name>
<dbReference type="InterPro" id="IPR018114">
    <property type="entry name" value="TRYPSIN_HIS"/>
</dbReference>
<dbReference type="InterPro" id="IPR043504">
    <property type="entry name" value="Peptidase_S1_PA_chymotrypsin"/>
</dbReference>
<dbReference type="SMART" id="SM00020">
    <property type="entry name" value="Tryp_SPc"/>
    <property type="match status" value="1"/>
</dbReference>
<dbReference type="InterPro" id="IPR001314">
    <property type="entry name" value="Peptidase_S1A"/>
</dbReference>
<dbReference type="InterPro" id="IPR000859">
    <property type="entry name" value="CUB_dom"/>
</dbReference>
<dbReference type="Pfam" id="PF00089">
    <property type="entry name" value="Trypsin"/>
    <property type="match status" value="1"/>
</dbReference>
<dbReference type="SUPFAM" id="SSF50494">
    <property type="entry name" value="Trypsin-like serine proteases"/>
    <property type="match status" value="1"/>
</dbReference>
<evidence type="ECO:0000313" key="8">
    <source>
        <dbReference type="Proteomes" id="UP001642540"/>
    </source>
</evidence>
<keyword evidence="8" id="KW-1185">Reference proteome</keyword>
<evidence type="ECO:0000256" key="2">
    <source>
        <dbReference type="PROSITE-ProRule" id="PRU00059"/>
    </source>
</evidence>
<dbReference type="Gene3D" id="2.40.10.10">
    <property type="entry name" value="Trypsin-like serine proteases"/>
    <property type="match status" value="1"/>
</dbReference>
<dbReference type="PROSITE" id="PS00134">
    <property type="entry name" value="TRYPSIN_HIS"/>
    <property type="match status" value="1"/>
</dbReference>
<dbReference type="PANTHER" id="PTHR24252:SF7">
    <property type="entry name" value="HYALIN"/>
    <property type="match status" value="1"/>
</dbReference>
<comment type="caution">
    <text evidence="7">The sequence shown here is derived from an EMBL/GenBank/DDBJ whole genome shotgun (WGS) entry which is preliminary data.</text>
</comment>
<dbReference type="SUPFAM" id="SSF49854">
    <property type="entry name" value="Spermadhesin, CUB domain"/>
    <property type="match status" value="1"/>
</dbReference>
<dbReference type="Pfam" id="PF00431">
    <property type="entry name" value="CUB"/>
    <property type="match status" value="1"/>
</dbReference>
<dbReference type="CDD" id="cd00041">
    <property type="entry name" value="CUB"/>
    <property type="match status" value="1"/>
</dbReference>
<feature type="domain" description="CUB" evidence="5">
    <location>
        <begin position="76"/>
        <end position="193"/>
    </location>
</feature>
<feature type="signal peptide" evidence="4">
    <location>
        <begin position="1"/>
        <end position="18"/>
    </location>
</feature>
<dbReference type="Gene3D" id="2.60.120.290">
    <property type="entry name" value="Spermadhesin, CUB domain"/>
    <property type="match status" value="1"/>
</dbReference>
<evidence type="ECO:0000256" key="1">
    <source>
        <dbReference type="ARBA" id="ARBA00023157"/>
    </source>
</evidence>